<feature type="transmembrane region" description="Helical" evidence="1">
    <location>
        <begin position="12"/>
        <end position="32"/>
    </location>
</feature>
<feature type="transmembrane region" description="Helical" evidence="1">
    <location>
        <begin position="122"/>
        <end position="144"/>
    </location>
</feature>
<feature type="transmembrane region" description="Helical" evidence="1">
    <location>
        <begin position="85"/>
        <end position="110"/>
    </location>
</feature>
<comment type="caution">
    <text evidence="2">The sequence shown here is derived from an EMBL/GenBank/DDBJ whole genome shotgun (WGS) entry which is preliminary data.</text>
</comment>
<dbReference type="Proteomes" id="UP001373714">
    <property type="component" value="Unassembled WGS sequence"/>
</dbReference>
<dbReference type="AlphaFoldDB" id="A0AAV9VB11"/>
<keyword evidence="3" id="KW-1185">Reference proteome</keyword>
<name>A0AAV9VB11_9PEZI</name>
<keyword evidence="1" id="KW-0472">Membrane</keyword>
<evidence type="ECO:0000256" key="1">
    <source>
        <dbReference type="SAM" id="Phobius"/>
    </source>
</evidence>
<proteinExistence type="predicted"/>
<dbReference type="EMBL" id="JAVHNS010000004">
    <property type="protein sequence ID" value="KAK6358738.1"/>
    <property type="molecule type" value="Genomic_DNA"/>
</dbReference>
<evidence type="ECO:0000313" key="3">
    <source>
        <dbReference type="Proteomes" id="UP001373714"/>
    </source>
</evidence>
<feature type="transmembrane region" description="Helical" evidence="1">
    <location>
        <begin position="178"/>
        <end position="196"/>
    </location>
</feature>
<evidence type="ECO:0000313" key="2">
    <source>
        <dbReference type="EMBL" id="KAK6358738.1"/>
    </source>
</evidence>
<reference evidence="2 3" key="1">
    <citation type="submission" date="2019-10" db="EMBL/GenBank/DDBJ databases">
        <authorList>
            <person name="Palmer J.M."/>
        </authorList>
    </citation>
    <scope>NUCLEOTIDE SEQUENCE [LARGE SCALE GENOMIC DNA]</scope>
    <source>
        <strain evidence="2 3">TWF730</strain>
    </source>
</reference>
<organism evidence="2 3">
    <name type="scientific">Orbilia blumenaviensis</name>
    <dbReference type="NCBI Taxonomy" id="1796055"/>
    <lineage>
        <taxon>Eukaryota</taxon>
        <taxon>Fungi</taxon>
        <taxon>Dikarya</taxon>
        <taxon>Ascomycota</taxon>
        <taxon>Pezizomycotina</taxon>
        <taxon>Orbiliomycetes</taxon>
        <taxon>Orbiliales</taxon>
        <taxon>Orbiliaceae</taxon>
        <taxon>Orbilia</taxon>
    </lineage>
</organism>
<keyword evidence="1" id="KW-0812">Transmembrane</keyword>
<accession>A0AAV9VB11</accession>
<keyword evidence="1" id="KW-1133">Transmembrane helix</keyword>
<protein>
    <submittedName>
        <fullName evidence="2">Uncharacterized protein</fullName>
    </submittedName>
</protein>
<gene>
    <name evidence="2" type="ORF">TWF730_008060</name>
</gene>
<feature type="transmembrane region" description="Helical" evidence="1">
    <location>
        <begin position="44"/>
        <end position="65"/>
    </location>
</feature>
<sequence length="246" mass="27269">MGFTGNGLSVKHYRLALAIASVYGAAGVYSAALLKDSTGKRRRWLYLLIFTIFICAYTIIILVGIQKYGKRGSRCVSSYSPWKALGSYSGAIGTVVVTPIWFIAMLIGLFWLSFYDKQKQPVYLRAIVFVSVAGMAIWNIVYIVGLQKFYLEYEYAYIYGDIYEQTNEVYGAPTIGQLVNYVIIFYPLVELAIAGIKRRLADRSKASAVSQEIGGDAEFNKPNQNPEAAINVEGELTLRGGIRGTS</sequence>